<proteinExistence type="predicted"/>
<sequence>MLIRNVACMMLAVATASVAQQGQSSTRIYGTSDRDIPTPLHSTRKISDSSALQQFVEFVRASGVSGWKGMTAGGTMSLAGQTQSFPAHLYLRDSTVSRLDIEKPDGMDSMIFSGDAGVSKTASQKRLSVSSDLTRLGIVAFPRVLSADYPASNSVLTDGGMVRIGSTSLHRIILDDPATDVTGNTWKTVDLYFEPATNHLVESVSFVHLSPSDAALYMVETSYEDYRTDGPVTLPHRITQSLNGNIAWTLQLDKLDLTSIPAVFLFSF</sequence>
<dbReference type="Proteomes" id="UP000006844">
    <property type="component" value="Chromosome"/>
</dbReference>
<organism evidence="2 3">
    <name type="scientific">Terriglobus saanensis (strain ATCC BAA-1853 / DSM 23119 / SP1PR4)</name>
    <dbReference type="NCBI Taxonomy" id="401053"/>
    <lineage>
        <taxon>Bacteria</taxon>
        <taxon>Pseudomonadati</taxon>
        <taxon>Acidobacteriota</taxon>
        <taxon>Terriglobia</taxon>
        <taxon>Terriglobales</taxon>
        <taxon>Acidobacteriaceae</taxon>
        <taxon>Terriglobus</taxon>
    </lineage>
</organism>
<evidence type="ECO:0000313" key="2">
    <source>
        <dbReference type="EMBL" id="ADV82716.1"/>
    </source>
</evidence>
<keyword evidence="1" id="KW-0732">Signal</keyword>
<evidence type="ECO:0000313" key="3">
    <source>
        <dbReference type="Proteomes" id="UP000006844"/>
    </source>
</evidence>
<dbReference type="AlphaFoldDB" id="E8V6H7"/>
<dbReference type="EMBL" id="CP002467">
    <property type="protein sequence ID" value="ADV82716.1"/>
    <property type="molecule type" value="Genomic_DNA"/>
</dbReference>
<evidence type="ECO:0000256" key="1">
    <source>
        <dbReference type="SAM" id="SignalP"/>
    </source>
</evidence>
<dbReference type="HOGENOM" id="CLU_1038001_0_0_0"/>
<feature type="chain" id="PRO_5003229264" evidence="1">
    <location>
        <begin position="20"/>
        <end position="268"/>
    </location>
</feature>
<gene>
    <name evidence="2" type="ordered locus">AciPR4_1911</name>
</gene>
<reference evidence="2 3" key="1">
    <citation type="journal article" date="2012" name="Stand. Genomic Sci.">
        <title>Complete genome sequence of Terriglobus saanensis type strain SP1PR4(T), an Acidobacteria from tundra soil.</title>
        <authorList>
            <person name="Rawat S.R."/>
            <person name="Mannisto M.K."/>
            <person name="Starovoytov V."/>
            <person name="Goodwin L."/>
            <person name="Nolan M."/>
            <person name="Hauser L."/>
            <person name="Land M."/>
            <person name="Davenport K.W."/>
            <person name="Woyke T."/>
            <person name="Haggblom M.M."/>
        </authorList>
    </citation>
    <scope>NUCLEOTIDE SEQUENCE</scope>
    <source>
        <strain evidence="3">ATCC BAA-1853 / DSM 23119 / SP1PR4</strain>
    </source>
</reference>
<dbReference type="STRING" id="401053.AciPR4_1911"/>
<feature type="signal peptide" evidence="1">
    <location>
        <begin position="1"/>
        <end position="19"/>
    </location>
</feature>
<keyword evidence="3" id="KW-1185">Reference proteome</keyword>
<accession>E8V6H7</accession>
<name>E8V6H7_TERSS</name>
<dbReference type="RefSeq" id="WP_013568449.1">
    <property type="nucleotide sequence ID" value="NC_014963.1"/>
</dbReference>
<protein>
    <submittedName>
        <fullName evidence="2">Uncharacterized protein</fullName>
    </submittedName>
</protein>
<dbReference type="KEGG" id="tsa:AciPR4_1911"/>